<gene>
    <name evidence="1" type="ORF">LTR37_003130</name>
</gene>
<evidence type="ECO:0000313" key="2">
    <source>
        <dbReference type="Proteomes" id="UP001281147"/>
    </source>
</evidence>
<dbReference type="EMBL" id="JAUTXU010000017">
    <property type="protein sequence ID" value="KAK3721574.1"/>
    <property type="molecule type" value="Genomic_DNA"/>
</dbReference>
<comment type="caution">
    <text evidence="1">The sequence shown here is derived from an EMBL/GenBank/DDBJ whole genome shotgun (WGS) entry which is preliminary data.</text>
</comment>
<accession>A0ACC3NRF9</accession>
<proteinExistence type="predicted"/>
<keyword evidence="2" id="KW-1185">Reference proteome</keyword>
<evidence type="ECO:0000313" key="1">
    <source>
        <dbReference type="EMBL" id="KAK3721574.1"/>
    </source>
</evidence>
<name>A0ACC3NRF9_9PEZI</name>
<dbReference type="Proteomes" id="UP001281147">
    <property type="component" value="Unassembled WGS sequence"/>
</dbReference>
<organism evidence="1 2">
    <name type="scientific">Vermiconidia calcicola</name>
    <dbReference type="NCBI Taxonomy" id="1690605"/>
    <lineage>
        <taxon>Eukaryota</taxon>
        <taxon>Fungi</taxon>
        <taxon>Dikarya</taxon>
        <taxon>Ascomycota</taxon>
        <taxon>Pezizomycotina</taxon>
        <taxon>Dothideomycetes</taxon>
        <taxon>Dothideomycetidae</taxon>
        <taxon>Mycosphaerellales</taxon>
        <taxon>Extremaceae</taxon>
        <taxon>Vermiconidia</taxon>
    </lineage>
</organism>
<protein>
    <submittedName>
        <fullName evidence="1">Uncharacterized protein</fullName>
    </submittedName>
</protein>
<sequence>MSGMVQKKIGLGKYDIGQLTNLVEVSEDDGAMPGIDCSDVENVMPARGSQVQEPGYDIRVNGVNAMT</sequence>
<reference evidence="1" key="1">
    <citation type="submission" date="2023-07" db="EMBL/GenBank/DDBJ databases">
        <title>Black Yeasts Isolated from many extreme environments.</title>
        <authorList>
            <person name="Coleine C."/>
            <person name="Stajich J.E."/>
            <person name="Selbmann L."/>
        </authorList>
    </citation>
    <scope>NUCLEOTIDE SEQUENCE</scope>
    <source>
        <strain evidence="1">CCFEE 5714</strain>
    </source>
</reference>